<protein>
    <submittedName>
        <fullName evidence="2">Uncharacterized protein</fullName>
    </submittedName>
</protein>
<accession>A0ABD0RZP2</accession>
<comment type="caution">
    <text evidence="2">The sequence shown here is derived from an EMBL/GenBank/DDBJ whole genome shotgun (WGS) entry which is preliminary data.</text>
</comment>
<dbReference type="AlphaFoldDB" id="A0ABD0RZP2"/>
<keyword evidence="3" id="KW-1185">Reference proteome</keyword>
<name>A0ABD0RZP2_CIRMR</name>
<feature type="compositionally biased region" description="Basic and acidic residues" evidence="1">
    <location>
        <begin position="57"/>
        <end position="79"/>
    </location>
</feature>
<feature type="compositionally biased region" description="Polar residues" evidence="1">
    <location>
        <begin position="39"/>
        <end position="51"/>
    </location>
</feature>
<feature type="non-terminal residue" evidence="2">
    <location>
        <position position="104"/>
    </location>
</feature>
<evidence type="ECO:0000256" key="1">
    <source>
        <dbReference type="SAM" id="MobiDB-lite"/>
    </source>
</evidence>
<organism evidence="2 3">
    <name type="scientific">Cirrhinus mrigala</name>
    <name type="common">Mrigala</name>
    <dbReference type="NCBI Taxonomy" id="683832"/>
    <lineage>
        <taxon>Eukaryota</taxon>
        <taxon>Metazoa</taxon>
        <taxon>Chordata</taxon>
        <taxon>Craniata</taxon>
        <taxon>Vertebrata</taxon>
        <taxon>Euteleostomi</taxon>
        <taxon>Actinopterygii</taxon>
        <taxon>Neopterygii</taxon>
        <taxon>Teleostei</taxon>
        <taxon>Ostariophysi</taxon>
        <taxon>Cypriniformes</taxon>
        <taxon>Cyprinidae</taxon>
        <taxon>Labeoninae</taxon>
        <taxon>Labeonini</taxon>
        <taxon>Cirrhinus</taxon>
    </lineage>
</organism>
<evidence type="ECO:0000313" key="2">
    <source>
        <dbReference type="EMBL" id="KAL0204022.1"/>
    </source>
</evidence>
<evidence type="ECO:0000313" key="3">
    <source>
        <dbReference type="Proteomes" id="UP001529510"/>
    </source>
</evidence>
<reference evidence="2 3" key="1">
    <citation type="submission" date="2024-05" db="EMBL/GenBank/DDBJ databases">
        <title>Genome sequencing and assembly of Indian major carp, Cirrhinus mrigala (Hamilton, 1822).</title>
        <authorList>
            <person name="Mohindra V."/>
            <person name="Chowdhury L.M."/>
            <person name="Lal K."/>
            <person name="Jena J.K."/>
        </authorList>
    </citation>
    <scope>NUCLEOTIDE SEQUENCE [LARGE SCALE GENOMIC DNA]</scope>
    <source>
        <strain evidence="2">CM1030</strain>
        <tissue evidence="2">Blood</tissue>
    </source>
</reference>
<sequence length="104" mass="10908">MSQDETVEDLITKSPPSLPPTASDETGTIAAANTDEVPSVSQLSVDTSAPDLTNAAAEEHGATKGVEEKQVHPSEEKPEGQMTDCVDTVSLEPDVTQEEEQGAE</sequence>
<dbReference type="EMBL" id="JAMKFB020000001">
    <property type="protein sequence ID" value="KAL0204022.1"/>
    <property type="molecule type" value="Genomic_DNA"/>
</dbReference>
<dbReference type="Proteomes" id="UP001529510">
    <property type="component" value="Unassembled WGS sequence"/>
</dbReference>
<feature type="compositionally biased region" description="Acidic residues" evidence="1">
    <location>
        <begin position="95"/>
        <end position="104"/>
    </location>
</feature>
<gene>
    <name evidence="2" type="ORF">M9458_002040</name>
</gene>
<feature type="region of interest" description="Disordered" evidence="1">
    <location>
        <begin position="1"/>
        <end position="104"/>
    </location>
</feature>
<proteinExistence type="predicted"/>